<dbReference type="PANTHER" id="PTHR10127">
    <property type="entry name" value="DISCOIDIN, CUB, EGF, LAMININ , AND ZINC METALLOPROTEASE DOMAIN CONTAINING"/>
    <property type="match status" value="1"/>
</dbReference>
<evidence type="ECO:0000256" key="2">
    <source>
        <dbReference type="RuleBase" id="RU361183"/>
    </source>
</evidence>
<feature type="active site" evidence="1">
    <location>
        <position position="7"/>
    </location>
</feature>
<dbReference type="InterPro" id="IPR001506">
    <property type="entry name" value="Peptidase_M12A"/>
</dbReference>
<name>A0AAN5I9G9_9BILA</name>
<feature type="binding site" evidence="1">
    <location>
        <position position="16"/>
    </location>
    <ligand>
        <name>Zn(2+)</name>
        <dbReference type="ChEBI" id="CHEBI:29105"/>
        <note>catalytic</note>
    </ligand>
</feature>
<organism evidence="4 5">
    <name type="scientific">Pristionchus mayeri</name>
    <dbReference type="NCBI Taxonomy" id="1317129"/>
    <lineage>
        <taxon>Eukaryota</taxon>
        <taxon>Metazoa</taxon>
        <taxon>Ecdysozoa</taxon>
        <taxon>Nematoda</taxon>
        <taxon>Chromadorea</taxon>
        <taxon>Rhabditida</taxon>
        <taxon>Rhabditina</taxon>
        <taxon>Diplogasteromorpha</taxon>
        <taxon>Diplogasteroidea</taxon>
        <taxon>Neodiplogasteridae</taxon>
        <taxon>Pristionchus</taxon>
    </lineage>
</organism>
<dbReference type="Pfam" id="PF01400">
    <property type="entry name" value="Astacin"/>
    <property type="match status" value="1"/>
</dbReference>
<dbReference type="GO" id="GO:0006508">
    <property type="term" value="P:proteolysis"/>
    <property type="evidence" value="ECO:0007669"/>
    <property type="project" value="UniProtKB-KW"/>
</dbReference>
<dbReference type="AlphaFoldDB" id="A0AAN5I9G9"/>
<keyword evidence="1 2" id="KW-0645">Protease</keyword>
<dbReference type="EC" id="3.4.24.-" evidence="2"/>
<feature type="non-terminal residue" evidence="4">
    <location>
        <position position="1"/>
    </location>
</feature>
<comment type="caution">
    <text evidence="1">Lacks conserved residue(s) required for the propagation of feature annotation.</text>
</comment>
<dbReference type="EMBL" id="BTRK01000005">
    <property type="protein sequence ID" value="GMR54961.1"/>
    <property type="molecule type" value="Genomic_DNA"/>
</dbReference>
<sequence length="254" mass="28726">TGIIGHEIAHSLGFWHEQSRPDRDQYIRIRREYVASGMESNFLKSSFEEADSLGLPYDLGSIMHYGPEAFASRQGKITMETVNARYESTIGQRIKPSFVDIKQMNRMYCNDACGGIRLACKYGGYPDPNNCQQCKCPDGLGGAICSGLAGGAHLVLYCYYTLLPLFRMFEGVGCWKEVAKGGNIRLRLSRVEFECKRTCENYVEVKSGRDMQVTGFRTCCNNEEWIVVSEGEEVLILVRSQNDRVNSMRVEYAR</sequence>
<proteinExistence type="predicted"/>
<accession>A0AAN5I9G9</accession>
<keyword evidence="1 2" id="KW-0479">Metal-binding</keyword>
<feature type="binding site" evidence="1">
    <location>
        <position position="10"/>
    </location>
    <ligand>
        <name>Zn(2+)</name>
        <dbReference type="ChEBI" id="CHEBI:29105"/>
        <note>catalytic</note>
    </ligand>
</feature>
<protein>
    <recommendedName>
        <fullName evidence="2">Metalloendopeptidase</fullName>
        <ecNumber evidence="2">3.4.24.-</ecNumber>
    </recommendedName>
</protein>
<feature type="non-terminal residue" evidence="4">
    <location>
        <position position="254"/>
    </location>
</feature>
<evidence type="ECO:0000259" key="3">
    <source>
        <dbReference type="PROSITE" id="PS51864"/>
    </source>
</evidence>
<dbReference type="PANTHER" id="PTHR10127:SF898">
    <property type="entry name" value="ZINC METALLOPROTEINASE NAS-30"/>
    <property type="match status" value="1"/>
</dbReference>
<dbReference type="PRINTS" id="PR00480">
    <property type="entry name" value="ASTACIN"/>
</dbReference>
<comment type="caution">
    <text evidence="4">The sequence shown here is derived from an EMBL/GenBank/DDBJ whole genome shotgun (WGS) entry which is preliminary data.</text>
</comment>
<dbReference type="Proteomes" id="UP001328107">
    <property type="component" value="Unassembled WGS sequence"/>
</dbReference>
<evidence type="ECO:0000313" key="4">
    <source>
        <dbReference type="EMBL" id="GMR54961.1"/>
    </source>
</evidence>
<dbReference type="Gene3D" id="3.40.390.10">
    <property type="entry name" value="Collagenase (Catalytic Domain)"/>
    <property type="match status" value="1"/>
</dbReference>
<evidence type="ECO:0000256" key="1">
    <source>
        <dbReference type="PROSITE-ProRule" id="PRU01211"/>
    </source>
</evidence>
<comment type="cofactor">
    <cofactor evidence="1 2">
        <name>Zn(2+)</name>
        <dbReference type="ChEBI" id="CHEBI:29105"/>
    </cofactor>
    <text evidence="1 2">Binds 1 zinc ion per subunit.</text>
</comment>
<keyword evidence="5" id="KW-1185">Reference proteome</keyword>
<feature type="binding site" evidence="1">
    <location>
        <position position="6"/>
    </location>
    <ligand>
        <name>Zn(2+)</name>
        <dbReference type="ChEBI" id="CHEBI:29105"/>
        <note>catalytic</note>
    </ligand>
</feature>
<dbReference type="PROSITE" id="PS51864">
    <property type="entry name" value="ASTACIN"/>
    <property type="match status" value="1"/>
</dbReference>
<dbReference type="SUPFAM" id="SSF55486">
    <property type="entry name" value="Metalloproteases ('zincins'), catalytic domain"/>
    <property type="match status" value="1"/>
</dbReference>
<dbReference type="InterPro" id="IPR024079">
    <property type="entry name" value="MetalloPept_cat_dom_sf"/>
</dbReference>
<feature type="domain" description="Peptidase M12A" evidence="3">
    <location>
        <begin position="1"/>
        <end position="110"/>
    </location>
</feature>
<keyword evidence="1 2" id="KW-0378">Hydrolase</keyword>
<reference evidence="5" key="1">
    <citation type="submission" date="2022-10" db="EMBL/GenBank/DDBJ databases">
        <title>Genome assembly of Pristionchus species.</title>
        <authorList>
            <person name="Yoshida K."/>
            <person name="Sommer R.J."/>
        </authorList>
    </citation>
    <scope>NUCLEOTIDE SEQUENCE [LARGE SCALE GENOMIC DNA]</scope>
    <source>
        <strain evidence="5">RS5460</strain>
    </source>
</reference>
<keyword evidence="1 2" id="KW-0862">Zinc</keyword>
<evidence type="ECO:0000313" key="5">
    <source>
        <dbReference type="Proteomes" id="UP001328107"/>
    </source>
</evidence>
<keyword evidence="1 2" id="KW-0482">Metalloprotease</keyword>
<gene>
    <name evidence="4" type="ORF">PMAYCL1PPCAC_25156</name>
</gene>
<dbReference type="GO" id="GO:0008270">
    <property type="term" value="F:zinc ion binding"/>
    <property type="evidence" value="ECO:0007669"/>
    <property type="project" value="UniProtKB-UniRule"/>
</dbReference>
<dbReference type="GO" id="GO:0004222">
    <property type="term" value="F:metalloendopeptidase activity"/>
    <property type="evidence" value="ECO:0007669"/>
    <property type="project" value="UniProtKB-UniRule"/>
</dbReference>